<comment type="caution">
    <text evidence="2">The sequence shown here is derived from an EMBL/GenBank/DDBJ whole genome shotgun (WGS) entry which is preliminary data.</text>
</comment>
<feature type="compositionally biased region" description="Polar residues" evidence="1">
    <location>
        <begin position="121"/>
        <end position="130"/>
    </location>
</feature>
<dbReference type="EMBL" id="NAJQ01000139">
    <property type="protein sequence ID" value="TKA77394.1"/>
    <property type="molecule type" value="Genomic_DNA"/>
</dbReference>
<sequence length="245" mass="26982">MTGGVNQVNTLVVKVTALSSAVPEPLKIEILVAISQIAAAVQDITEKSKNKDKIIADHVSTNRGLRSTIAQQKNLIKQRNAHITKLKACKYHSLYWQCSSLTSSLSRRTYEHRACTGSLLEQISGPATETGTKRQSDDQHTAEPVKVQKLDGAKSYFEQLLDGCREKSIKAEQIKLESEEPSKSMMPSEPSSPKHIVQQRTTSPEQGPQTTDAPAEVEPLSEWQRRFQALFQNGPSSKAGRMDGA</sequence>
<dbReference type="Proteomes" id="UP000309340">
    <property type="component" value="Unassembled WGS sequence"/>
</dbReference>
<feature type="compositionally biased region" description="Polar residues" evidence="1">
    <location>
        <begin position="198"/>
        <end position="212"/>
    </location>
</feature>
<protein>
    <submittedName>
        <fullName evidence="2">Uncharacterized protein</fullName>
    </submittedName>
</protein>
<dbReference type="AlphaFoldDB" id="A0A4U0XJN0"/>
<feature type="region of interest" description="Disordered" evidence="1">
    <location>
        <begin position="121"/>
        <end position="144"/>
    </location>
</feature>
<reference evidence="2 3" key="1">
    <citation type="submission" date="2017-03" db="EMBL/GenBank/DDBJ databases">
        <title>Genomes of endolithic fungi from Antarctica.</title>
        <authorList>
            <person name="Coleine C."/>
            <person name="Masonjones S."/>
            <person name="Stajich J.E."/>
        </authorList>
    </citation>
    <scope>NUCLEOTIDE SEQUENCE [LARGE SCALE GENOMIC DNA]</scope>
    <source>
        <strain evidence="2 3">CCFEE 5184</strain>
    </source>
</reference>
<evidence type="ECO:0000313" key="2">
    <source>
        <dbReference type="EMBL" id="TKA77394.1"/>
    </source>
</evidence>
<feature type="compositionally biased region" description="Low complexity" evidence="1">
    <location>
        <begin position="183"/>
        <end position="194"/>
    </location>
</feature>
<evidence type="ECO:0000256" key="1">
    <source>
        <dbReference type="SAM" id="MobiDB-lite"/>
    </source>
</evidence>
<name>A0A4U0XJN0_9PEZI</name>
<organism evidence="2 3">
    <name type="scientific">Friedmanniomyces simplex</name>
    <dbReference type="NCBI Taxonomy" id="329884"/>
    <lineage>
        <taxon>Eukaryota</taxon>
        <taxon>Fungi</taxon>
        <taxon>Dikarya</taxon>
        <taxon>Ascomycota</taxon>
        <taxon>Pezizomycotina</taxon>
        <taxon>Dothideomycetes</taxon>
        <taxon>Dothideomycetidae</taxon>
        <taxon>Mycosphaerellales</taxon>
        <taxon>Teratosphaeriaceae</taxon>
        <taxon>Friedmanniomyces</taxon>
    </lineage>
</organism>
<evidence type="ECO:0000313" key="3">
    <source>
        <dbReference type="Proteomes" id="UP000309340"/>
    </source>
</evidence>
<proteinExistence type="predicted"/>
<accession>A0A4U0XJN0</accession>
<feature type="region of interest" description="Disordered" evidence="1">
    <location>
        <begin position="173"/>
        <end position="245"/>
    </location>
</feature>
<feature type="compositionally biased region" description="Basic and acidic residues" evidence="1">
    <location>
        <begin position="131"/>
        <end position="144"/>
    </location>
</feature>
<gene>
    <name evidence="2" type="ORF">B0A55_03234</name>
</gene>
<keyword evidence="3" id="KW-1185">Reference proteome</keyword>
<feature type="compositionally biased region" description="Basic and acidic residues" evidence="1">
    <location>
        <begin position="173"/>
        <end position="182"/>
    </location>
</feature>